<accession>A0A918P1L8</accession>
<feature type="compositionally biased region" description="Basic and acidic residues" evidence="1">
    <location>
        <begin position="1"/>
        <end position="10"/>
    </location>
</feature>
<dbReference type="Proteomes" id="UP000645257">
    <property type="component" value="Unassembled WGS sequence"/>
</dbReference>
<evidence type="ECO:0000256" key="2">
    <source>
        <dbReference type="SAM" id="Phobius"/>
    </source>
</evidence>
<evidence type="ECO:0000256" key="1">
    <source>
        <dbReference type="SAM" id="MobiDB-lite"/>
    </source>
</evidence>
<name>A0A918P1L8_9NEIS</name>
<evidence type="ECO:0000313" key="4">
    <source>
        <dbReference type="Proteomes" id="UP000645257"/>
    </source>
</evidence>
<sequence>MHTQSEDPASRFHGAQRSAQRQELDEDKRFGHAFWLGGIPGAFLGWWLFPGLGVTPQLGILIGMFAGMGLIGLIQECLSK</sequence>
<dbReference type="RefSeq" id="WP_189532808.1">
    <property type="nucleotide sequence ID" value="NZ_BMYX01000006.1"/>
</dbReference>
<protein>
    <submittedName>
        <fullName evidence="3">Uncharacterized protein</fullName>
    </submittedName>
</protein>
<feature type="transmembrane region" description="Helical" evidence="2">
    <location>
        <begin position="55"/>
        <end position="74"/>
    </location>
</feature>
<keyword evidence="2" id="KW-0472">Membrane</keyword>
<evidence type="ECO:0000313" key="3">
    <source>
        <dbReference type="EMBL" id="GGY12541.1"/>
    </source>
</evidence>
<keyword evidence="4" id="KW-1185">Reference proteome</keyword>
<keyword evidence="2" id="KW-0812">Transmembrane</keyword>
<dbReference type="EMBL" id="BMYX01000006">
    <property type="protein sequence ID" value="GGY12541.1"/>
    <property type="molecule type" value="Genomic_DNA"/>
</dbReference>
<comment type="caution">
    <text evidence="3">The sequence shown here is derived from an EMBL/GenBank/DDBJ whole genome shotgun (WGS) entry which is preliminary data.</text>
</comment>
<keyword evidence="2" id="KW-1133">Transmembrane helix</keyword>
<reference evidence="3" key="1">
    <citation type="journal article" date="2014" name="Int. J. Syst. Evol. Microbiol.">
        <title>Complete genome sequence of Corynebacterium casei LMG S-19264T (=DSM 44701T), isolated from a smear-ripened cheese.</title>
        <authorList>
            <consortium name="US DOE Joint Genome Institute (JGI-PGF)"/>
            <person name="Walter F."/>
            <person name="Albersmeier A."/>
            <person name="Kalinowski J."/>
            <person name="Ruckert C."/>
        </authorList>
    </citation>
    <scope>NUCLEOTIDE SEQUENCE</scope>
    <source>
        <strain evidence="3">KCTC 32182</strain>
    </source>
</reference>
<reference evidence="3" key="2">
    <citation type="submission" date="2020-09" db="EMBL/GenBank/DDBJ databases">
        <authorList>
            <person name="Sun Q."/>
            <person name="Kim S."/>
        </authorList>
    </citation>
    <scope>NUCLEOTIDE SEQUENCE</scope>
    <source>
        <strain evidence="3">KCTC 32182</strain>
    </source>
</reference>
<feature type="transmembrane region" description="Helical" evidence="2">
    <location>
        <begin position="30"/>
        <end position="49"/>
    </location>
</feature>
<organism evidence="3 4">
    <name type="scientific">Paludibacterium paludis</name>
    <dbReference type="NCBI Taxonomy" id="1225769"/>
    <lineage>
        <taxon>Bacteria</taxon>
        <taxon>Pseudomonadati</taxon>
        <taxon>Pseudomonadota</taxon>
        <taxon>Betaproteobacteria</taxon>
        <taxon>Neisseriales</taxon>
        <taxon>Chromobacteriaceae</taxon>
        <taxon>Paludibacterium</taxon>
    </lineage>
</organism>
<dbReference type="AlphaFoldDB" id="A0A918P1L8"/>
<proteinExistence type="predicted"/>
<feature type="region of interest" description="Disordered" evidence="1">
    <location>
        <begin position="1"/>
        <end position="23"/>
    </location>
</feature>
<gene>
    <name evidence="3" type="ORF">GCM10011289_14700</name>
</gene>